<protein>
    <submittedName>
        <fullName evidence="1">Uncharacterized protein</fullName>
    </submittedName>
</protein>
<sequence>MHNRDDGMDCTLAKFIDNRNLGEEEDIVEDTKVSEEGGVGGALDTIADTLLQPMVKTTVTQIVPLQPMEVNSGANVHLQPVEYPMLE</sequence>
<dbReference type="EMBL" id="KZ505729">
    <property type="protein sequence ID" value="PKU46049.1"/>
    <property type="molecule type" value="Genomic_DNA"/>
</dbReference>
<name>A0A2I0UJ23_LIMLA</name>
<accession>A0A2I0UJ23</accession>
<evidence type="ECO:0000313" key="1">
    <source>
        <dbReference type="EMBL" id="PKU46049.1"/>
    </source>
</evidence>
<reference evidence="2" key="1">
    <citation type="submission" date="2017-11" db="EMBL/GenBank/DDBJ databases">
        <authorList>
            <person name="Lima N.C."/>
            <person name="Parody-Merino A.M."/>
            <person name="Battley P.F."/>
            <person name="Fidler A.E."/>
            <person name="Prosdocimi F."/>
        </authorList>
    </citation>
    <scope>NUCLEOTIDE SEQUENCE [LARGE SCALE GENOMIC DNA]</scope>
</reference>
<gene>
    <name evidence="1" type="ORF">llap_3618</name>
</gene>
<evidence type="ECO:0000313" key="2">
    <source>
        <dbReference type="Proteomes" id="UP000233556"/>
    </source>
</evidence>
<dbReference type="Proteomes" id="UP000233556">
    <property type="component" value="Unassembled WGS sequence"/>
</dbReference>
<reference evidence="2" key="2">
    <citation type="submission" date="2017-12" db="EMBL/GenBank/DDBJ databases">
        <title>Genome sequence of the Bar-tailed Godwit (Limosa lapponica baueri).</title>
        <authorList>
            <person name="Lima N.C.B."/>
            <person name="Parody-Merino A.M."/>
            <person name="Battley P.F."/>
            <person name="Fidler A.E."/>
            <person name="Prosdocimi F."/>
        </authorList>
    </citation>
    <scope>NUCLEOTIDE SEQUENCE [LARGE SCALE GENOMIC DNA]</scope>
</reference>
<keyword evidence="2" id="KW-1185">Reference proteome</keyword>
<organism evidence="1 2">
    <name type="scientific">Limosa lapponica baueri</name>
    <dbReference type="NCBI Taxonomy" id="1758121"/>
    <lineage>
        <taxon>Eukaryota</taxon>
        <taxon>Metazoa</taxon>
        <taxon>Chordata</taxon>
        <taxon>Craniata</taxon>
        <taxon>Vertebrata</taxon>
        <taxon>Euteleostomi</taxon>
        <taxon>Archelosauria</taxon>
        <taxon>Archosauria</taxon>
        <taxon>Dinosauria</taxon>
        <taxon>Saurischia</taxon>
        <taxon>Theropoda</taxon>
        <taxon>Coelurosauria</taxon>
        <taxon>Aves</taxon>
        <taxon>Neognathae</taxon>
        <taxon>Neoaves</taxon>
        <taxon>Charadriiformes</taxon>
        <taxon>Scolopacidae</taxon>
        <taxon>Limosa</taxon>
    </lineage>
</organism>
<proteinExistence type="predicted"/>
<dbReference type="AlphaFoldDB" id="A0A2I0UJ23"/>